<organism evidence="1 2">
    <name type="scientific">Caballeronia udeis</name>
    <dbReference type="NCBI Taxonomy" id="1232866"/>
    <lineage>
        <taxon>Bacteria</taxon>
        <taxon>Pseudomonadati</taxon>
        <taxon>Pseudomonadota</taxon>
        <taxon>Betaproteobacteria</taxon>
        <taxon>Burkholderiales</taxon>
        <taxon>Burkholderiaceae</taxon>
        <taxon>Caballeronia</taxon>
    </lineage>
</organism>
<comment type="caution">
    <text evidence="1">The sequence shown here is derived from an EMBL/GenBank/DDBJ whole genome shotgun (WGS) entry which is preliminary data.</text>
</comment>
<name>A0ABW8MJT4_9BURK</name>
<evidence type="ECO:0000313" key="1">
    <source>
        <dbReference type="EMBL" id="MFK4442721.1"/>
    </source>
</evidence>
<proteinExistence type="predicted"/>
<dbReference type="EMBL" id="JBIYDN010000007">
    <property type="protein sequence ID" value="MFK4442721.1"/>
    <property type="molecule type" value="Genomic_DNA"/>
</dbReference>
<evidence type="ECO:0000313" key="2">
    <source>
        <dbReference type="Proteomes" id="UP001620514"/>
    </source>
</evidence>
<dbReference type="Proteomes" id="UP001620514">
    <property type="component" value="Unassembled WGS sequence"/>
</dbReference>
<protein>
    <submittedName>
        <fullName evidence="1">Uncharacterized protein</fullName>
    </submittedName>
</protein>
<keyword evidence="2" id="KW-1185">Reference proteome</keyword>
<sequence length="85" mass="9427">MIRPGVVNRKYHAFESKVSFAGAVSGCMDTTNPTAAAFRNLVIAADETLHVLCRMRGITLDDLSEEALEAFFFQALDDEFWIGAR</sequence>
<reference evidence="1 2" key="1">
    <citation type="submission" date="2024-11" db="EMBL/GenBank/DDBJ databases">
        <title>Using genomics to understand microbial adaptation to soil warming.</title>
        <authorList>
            <person name="Deangelis K.M. PhD."/>
        </authorList>
    </citation>
    <scope>NUCLEOTIDE SEQUENCE [LARGE SCALE GENOMIC DNA]</scope>
    <source>
        <strain evidence="1 2">GAS97</strain>
    </source>
</reference>
<accession>A0ABW8MJT4</accession>
<gene>
    <name evidence="1" type="ORF">ABH943_002737</name>
</gene>